<feature type="transmembrane region" description="Helical" evidence="7">
    <location>
        <begin position="134"/>
        <end position="161"/>
    </location>
</feature>
<feature type="transmembrane region" description="Helical" evidence="7">
    <location>
        <begin position="12"/>
        <end position="30"/>
    </location>
</feature>
<evidence type="ECO:0000256" key="1">
    <source>
        <dbReference type="ARBA" id="ARBA00004651"/>
    </source>
</evidence>
<dbReference type="InterPro" id="IPR045621">
    <property type="entry name" value="BPD_transp_1_N"/>
</dbReference>
<evidence type="ECO:0000256" key="2">
    <source>
        <dbReference type="ARBA" id="ARBA00022448"/>
    </source>
</evidence>
<dbReference type="Pfam" id="PF00528">
    <property type="entry name" value="BPD_transp_1"/>
    <property type="match status" value="1"/>
</dbReference>
<dbReference type="InterPro" id="IPR000515">
    <property type="entry name" value="MetI-like"/>
</dbReference>
<dbReference type="RefSeq" id="WP_169099283.1">
    <property type="nucleotide sequence ID" value="NZ_JABBVZ010000029.1"/>
</dbReference>
<dbReference type="InterPro" id="IPR035906">
    <property type="entry name" value="MetI-like_sf"/>
</dbReference>
<name>A0A7Y0Q2U1_9FIRM</name>
<dbReference type="GO" id="GO:0055085">
    <property type="term" value="P:transmembrane transport"/>
    <property type="evidence" value="ECO:0007669"/>
    <property type="project" value="InterPro"/>
</dbReference>
<feature type="transmembrane region" description="Helical" evidence="7">
    <location>
        <begin position="235"/>
        <end position="256"/>
    </location>
</feature>
<evidence type="ECO:0000259" key="8">
    <source>
        <dbReference type="PROSITE" id="PS50928"/>
    </source>
</evidence>
<feature type="transmembrane region" description="Helical" evidence="7">
    <location>
        <begin position="101"/>
        <end position="122"/>
    </location>
</feature>
<protein>
    <submittedName>
        <fullName evidence="9">ABC transporter permease</fullName>
    </submittedName>
</protein>
<dbReference type="PROSITE" id="PS50928">
    <property type="entry name" value="ABC_TM1"/>
    <property type="match status" value="1"/>
</dbReference>
<evidence type="ECO:0000256" key="7">
    <source>
        <dbReference type="RuleBase" id="RU363032"/>
    </source>
</evidence>
<proteinExistence type="inferred from homology"/>
<dbReference type="CDD" id="cd06261">
    <property type="entry name" value="TM_PBP2"/>
    <property type="match status" value="1"/>
</dbReference>
<evidence type="ECO:0000313" key="9">
    <source>
        <dbReference type="EMBL" id="NMP22715.1"/>
    </source>
</evidence>
<sequence length="314" mass="34157">MARFIVRRIINVIPVAFIVLLVTFSLIHIAPGNPAYTILGEQASPAAVKLLDQQMGLNQPLPVQFVEYLKHVVEGNLGFSLLDHQSVASLIVSRLPVTFELTILAVLVSLIIALPAGILAAYRPNTWIDSLSRVLALVGAAVPNFWLALLLVYIFAVSLHWLPSLGWIPLGQGVGSNLVHIILPVVVLALPLVAVTSRVLRGELMEVMRLLYIQVARSKGVREWGVVMRHGLRNALIPVVTVVGLQVGGLLGGVVITESIFSLPGMGQLVVNAIFNRDYPVLQGSVLFMALVVLAANLLVDLCYAWIDPRIRYN</sequence>
<keyword evidence="10" id="KW-1185">Reference proteome</keyword>
<reference evidence="9 10" key="1">
    <citation type="submission" date="2020-04" db="EMBL/GenBank/DDBJ databases">
        <authorList>
            <person name="Zhang R."/>
            <person name="Schippers A."/>
        </authorList>
    </citation>
    <scope>NUCLEOTIDE SEQUENCE [LARGE SCALE GENOMIC DNA]</scope>
    <source>
        <strain evidence="9 10">DSM 109850</strain>
    </source>
</reference>
<feature type="transmembrane region" description="Helical" evidence="7">
    <location>
        <begin position="286"/>
        <end position="307"/>
    </location>
</feature>
<evidence type="ECO:0000256" key="6">
    <source>
        <dbReference type="ARBA" id="ARBA00023136"/>
    </source>
</evidence>
<dbReference type="Gene3D" id="1.10.3720.10">
    <property type="entry name" value="MetI-like"/>
    <property type="match status" value="1"/>
</dbReference>
<evidence type="ECO:0000313" key="10">
    <source>
        <dbReference type="Proteomes" id="UP000533476"/>
    </source>
</evidence>
<dbReference type="GO" id="GO:0005886">
    <property type="term" value="C:plasma membrane"/>
    <property type="evidence" value="ECO:0007669"/>
    <property type="project" value="UniProtKB-SubCell"/>
</dbReference>
<keyword evidence="5 7" id="KW-1133">Transmembrane helix</keyword>
<keyword evidence="3" id="KW-1003">Cell membrane</keyword>
<dbReference type="EMBL" id="JABBVZ010000029">
    <property type="protein sequence ID" value="NMP22715.1"/>
    <property type="molecule type" value="Genomic_DNA"/>
</dbReference>
<evidence type="ECO:0000256" key="5">
    <source>
        <dbReference type="ARBA" id="ARBA00022989"/>
    </source>
</evidence>
<keyword evidence="4 7" id="KW-0812">Transmembrane</keyword>
<accession>A0A7Y0Q2U1</accession>
<evidence type="ECO:0000256" key="4">
    <source>
        <dbReference type="ARBA" id="ARBA00022692"/>
    </source>
</evidence>
<comment type="caution">
    <text evidence="9">The sequence shown here is derived from an EMBL/GenBank/DDBJ whole genome shotgun (WGS) entry which is preliminary data.</text>
</comment>
<feature type="domain" description="ABC transmembrane type-1" evidence="8">
    <location>
        <begin position="95"/>
        <end position="300"/>
    </location>
</feature>
<evidence type="ECO:0000256" key="3">
    <source>
        <dbReference type="ARBA" id="ARBA00022475"/>
    </source>
</evidence>
<dbReference type="PANTHER" id="PTHR43163:SF6">
    <property type="entry name" value="DIPEPTIDE TRANSPORT SYSTEM PERMEASE PROTEIN DPPB-RELATED"/>
    <property type="match status" value="1"/>
</dbReference>
<dbReference type="AlphaFoldDB" id="A0A7Y0Q2U1"/>
<keyword evidence="2 7" id="KW-0813">Transport</keyword>
<organism evidence="9 10">
    <name type="scientific">Sulfobacillus harzensis</name>
    <dbReference type="NCBI Taxonomy" id="2729629"/>
    <lineage>
        <taxon>Bacteria</taxon>
        <taxon>Bacillati</taxon>
        <taxon>Bacillota</taxon>
        <taxon>Clostridia</taxon>
        <taxon>Eubacteriales</taxon>
        <taxon>Clostridiales Family XVII. Incertae Sedis</taxon>
        <taxon>Sulfobacillus</taxon>
    </lineage>
</organism>
<comment type="similarity">
    <text evidence="7">Belongs to the binding-protein-dependent transport system permease family.</text>
</comment>
<dbReference type="PANTHER" id="PTHR43163">
    <property type="entry name" value="DIPEPTIDE TRANSPORT SYSTEM PERMEASE PROTEIN DPPB-RELATED"/>
    <property type="match status" value="1"/>
</dbReference>
<gene>
    <name evidence="9" type="ORF">HIJ39_10175</name>
</gene>
<comment type="subcellular location">
    <subcellularLocation>
        <location evidence="1 7">Cell membrane</location>
        <topology evidence="1 7">Multi-pass membrane protein</topology>
    </subcellularLocation>
</comment>
<dbReference type="Proteomes" id="UP000533476">
    <property type="component" value="Unassembled WGS sequence"/>
</dbReference>
<dbReference type="Pfam" id="PF19300">
    <property type="entry name" value="BPD_transp_1_N"/>
    <property type="match status" value="1"/>
</dbReference>
<keyword evidence="6 7" id="KW-0472">Membrane</keyword>
<dbReference type="SUPFAM" id="SSF161098">
    <property type="entry name" value="MetI-like"/>
    <property type="match status" value="1"/>
</dbReference>
<feature type="transmembrane region" description="Helical" evidence="7">
    <location>
        <begin position="181"/>
        <end position="200"/>
    </location>
</feature>